<evidence type="ECO:0000256" key="4">
    <source>
        <dbReference type="ARBA" id="ARBA00022801"/>
    </source>
</evidence>
<dbReference type="Gene3D" id="1.10.150.240">
    <property type="entry name" value="Putative phosphatase, domain 2"/>
    <property type="match status" value="1"/>
</dbReference>
<dbReference type="Proteomes" id="UP000494165">
    <property type="component" value="Unassembled WGS sequence"/>
</dbReference>
<dbReference type="EMBL" id="CADEPI010000105">
    <property type="protein sequence ID" value="CAB3374917.1"/>
    <property type="molecule type" value="Genomic_DNA"/>
</dbReference>
<comment type="caution">
    <text evidence="9">The sequence shown here is derived from an EMBL/GenBank/DDBJ whole genome shotgun (WGS) entry which is preliminary data.</text>
</comment>
<dbReference type="InterPro" id="IPR006439">
    <property type="entry name" value="HAD-SF_hydro_IA"/>
</dbReference>
<evidence type="ECO:0000256" key="6">
    <source>
        <dbReference type="ARBA" id="ARBA00052504"/>
    </source>
</evidence>
<dbReference type="PANTHER" id="PTHR18901">
    <property type="entry name" value="2-DEOXYGLUCOSE-6-PHOSPHATE PHOSPHATASE 2"/>
    <property type="match status" value="1"/>
</dbReference>
<organism evidence="9 10">
    <name type="scientific">Cloeon dipterum</name>
    <dbReference type="NCBI Taxonomy" id="197152"/>
    <lineage>
        <taxon>Eukaryota</taxon>
        <taxon>Metazoa</taxon>
        <taxon>Ecdysozoa</taxon>
        <taxon>Arthropoda</taxon>
        <taxon>Hexapoda</taxon>
        <taxon>Insecta</taxon>
        <taxon>Pterygota</taxon>
        <taxon>Palaeoptera</taxon>
        <taxon>Ephemeroptera</taxon>
        <taxon>Pisciforma</taxon>
        <taxon>Baetidae</taxon>
        <taxon>Cloeon</taxon>
    </lineage>
</organism>
<dbReference type="SUPFAM" id="SSF56784">
    <property type="entry name" value="HAD-like"/>
    <property type="match status" value="1"/>
</dbReference>
<dbReference type="InterPro" id="IPR023198">
    <property type="entry name" value="PGP-like_dom2"/>
</dbReference>
<comment type="catalytic activity">
    <reaction evidence="6">
        <text>psi-UMP + H2O = pseudouridine + phosphate</text>
        <dbReference type="Rhea" id="RHEA:10944"/>
        <dbReference type="ChEBI" id="CHEBI:15377"/>
        <dbReference type="ChEBI" id="CHEBI:17802"/>
        <dbReference type="ChEBI" id="CHEBI:43474"/>
        <dbReference type="ChEBI" id="CHEBI:58380"/>
        <dbReference type="EC" id="3.1.3.96"/>
    </reaction>
</comment>
<gene>
    <name evidence="9" type="ORF">CLODIP_2_CD15109</name>
</gene>
<evidence type="ECO:0000256" key="7">
    <source>
        <dbReference type="ARBA" id="ARBA00066578"/>
    </source>
</evidence>
<comment type="similarity">
    <text evidence="2">Belongs to the HAD-like hydrolase superfamily. CbbY/CbbZ/Gph/YieH family.</text>
</comment>
<dbReference type="Pfam" id="PF13419">
    <property type="entry name" value="HAD_2"/>
    <property type="match status" value="1"/>
</dbReference>
<keyword evidence="4" id="KW-0378">Hydrolase</keyword>
<dbReference type="Gene3D" id="3.40.50.1000">
    <property type="entry name" value="HAD superfamily/HAD-like"/>
    <property type="match status" value="1"/>
</dbReference>
<reference evidence="9 10" key="1">
    <citation type="submission" date="2020-04" db="EMBL/GenBank/DDBJ databases">
        <authorList>
            <person name="Alioto T."/>
            <person name="Alioto T."/>
            <person name="Gomez Garrido J."/>
        </authorList>
    </citation>
    <scope>NUCLEOTIDE SEQUENCE [LARGE SCALE GENOMIC DNA]</scope>
</reference>
<proteinExistence type="inferred from homology"/>
<dbReference type="InterPro" id="IPR041492">
    <property type="entry name" value="HAD_2"/>
</dbReference>
<keyword evidence="3" id="KW-0479">Metal-binding</keyword>
<dbReference type="OrthoDB" id="40579at2759"/>
<accession>A0A8S1CTX2</accession>
<dbReference type="InterPro" id="IPR036412">
    <property type="entry name" value="HAD-like_sf"/>
</dbReference>
<dbReference type="GO" id="GO:1990738">
    <property type="term" value="F:pseudouridine 5'-phosphatase activity"/>
    <property type="evidence" value="ECO:0007669"/>
    <property type="project" value="UniProtKB-EC"/>
</dbReference>
<dbReference type="EC" id="3.1.3.96" evidence="7"/>
<dbReference type="GO" id="GO:0046872">
    <property type="term" value="F:metal ion binding"/>
    <property type="evidence" value="ECO:0007669"/>
    <property type="project" value="UniProtKB-KW"/>
</dbReference>
<dbReference type="NCBIfam" id="TIGR01509">
    <property type="entry name" value="HAD-SF-IA-v3"/>
    <property type="match status" value="1"/>
</dbReference>
<sequence>MDGLLLDTEILYTKITQMIADRFGKTYTWELKQSLMGFTGPDAAIKLIEGMGLPLSPEEYIKESHILYNEYFPKSNLMPGADRLIRHLHKHKIPIAVATSSGKEPMALKTQRHTELFQLFDPIVCGSSDPEVTKGKPDPCIFLVTASRFQPAAKPEKCLVFEDAPNGVKAGVAAGMQVVMVPDPRVSPELREGAALVLESLEHFKPELFGLPPFSD</sequence>
<name>A0A8S1CTX2_9INSE</name>
<keyword evidence="10" id="KW-1185">Reference proteome</keyword>
<evidence type="ECO:0000313" key="10">
    <source>
        <dbReference type="Proteomes" id="UP000494165"/>
    </source>
</evidence>
<dbReference type="PANTHER" id="PTHR18901:SF38">
    <property type="entry name" value="PSEUDOURIDINE-5'-PHOSPHATASE"/>
    <property type="match status" value="1"/>
</dbReference>
<evidence type="ECO:0000256" key="8">
    <source>
        <dbReference type="ARBA" id="ARBA00083904"/>
    </source>
</evidence>
<evidence type="ECO:0000256" key="1">
    <source>
        <dbReference type="ARBA" id="ARBA00001946"/>
    </source>
</evidence>
<keyword evidence="5" id="KW-0460">Magnesium</keyword>
<dbReference type="InterPro" id="IPR023214">
    <property type="entry name" value="HAD_sf"/>
</dbReference>
<evidence type="ECO:0000256" key="2">
    <source>
        <dbReference type="ARBA" id="ARBA00006171"/>
    </source>
</evidence>
<dbReference type="FunFam" id="3.40.50.1000:FF:000055">
    <property type="entry name" value="Haloacid dehalogenase-like hydrolase family protein"/>
    <property type="match status" value="1"/>
</dbReference>
<evidence type="ECO:0000256" key="5">
    <source>
        <dbReference type="ARBA" id="ARBA00022842"/>
    </source>
</evidence>
<evidence type="ECO:0000313" key="9">
    <source>
        <dbReference type="EMBL" id="CAB3374917.1"/>
    </source>
</evidence>
<comment type="cofactor">
    <cofactor evidence="1">
        <name>Mg(2+)</name>
        <dbReference type="ChEBI" id="CHEBI:18420"/>
    </cofactor>
</comment>
<protein>
    <recommendedName>
        <fullName evidence="7">pseudouridine 5'-phosphatase</fullName>
        <ecNumber evidence="7">3.1.3.96</ecNumber>
    </recommendedName>
    <alternativeName>
        <fullName evidence="8">Pseudouridine-5'-monophosphatase</fullName>
    </alternativeName>
</protein>
<dbReference type="FunFam" id="1.10.150.240:FF:000001">
    <property type="entry name" value="Haloacid dehalogenase-like hydrolase domain"/>
    <property type="match status" value="1"/>
</dbReference>
<evidence type="ECO:0000256" key="3">
    <source>
        <dbReference type="ARBA" id="ARBA00022723"/>
    </source>
</evidence>
<dbReference type="AlphaFoldDB" id="A0A8S1CTX2"/>